<comment type="caution">
    <text evidence="2">The sequence shown here is derived from an EMBL/GenBank/DDBJ whole genome shotgun (WGS) entry which is preliminary data.</text>
</comment>
<gene>
    <name evidence="2" type="ORF">AVEN_106629_1</name>
</gene>
<feature type="compositionally biased region" description="Polar residues" evidence="1">
    <location>
        <begin position="328"/>
        <end position="343"/>
    </location>
</feature>
<reference evidence="2 3" key="1">
    <citation type="journal article" date="2019" name="Sci. Rep.">
        <title>Orb-weaving spider Araneus ventricosus genome elucidates the spidroin gene catalogue.</title>
        <authorList>
            <person name="Kono N."/>
            <person name="Nakamura H."/>
            <person name="Ohtoshi R."/>
            <person name="Moran D.A.P."/>
            <person name="Shinohara A."/>
            <person name="Yoshida Y."/>
            <person name="Fujiwara M."/>
            <person name="Mori M."/>
            <person name="Tomita M."/>
            <person name="Arakawa K."/>
        </authorList>
    </citation>
    <scope>NUCLEOTIDE SEQUENCE [LARGE SCALE GENOMIC DNA]</scope>
</reference>
<feature type="region of interest" description="Disordered" evidence="1">
    <location>
        <begin position="328"/>
        <end position="348"/>
    </location>
</feature>
<evidence type="ECO:0000313" key="2">
    <source>
        <dbReference type="EMBL" id="GBN36844.1"/>
    </source>
</evidence>
<evidence type="ECO:0000256" key="1">
    <source>
        <dbReference type="SAM" id="MobiDB-lite"/>
    </source>
</evidence>
<sequence length="469" mass="53575">MQEQKYYDVSGPKSLGAPKQLVNYFALRISTPVKSIYRSSRLGYNGRLIKGMSSSAYLVSYRVHSWVTRSVNSPAPSAIREDCFTCHIRSKGLRSTMLVTKVSKERWSSSLCSLSASRKICVHEKEKYIVICNIEDVFSKKVKIRIDSANTDVPMENTHISDPHIIPFDSENGMKMDLWLQYFNDTCRQQNKNEDWKFKNISKFLKGSALTHYINYCLNICNFDYLCSVLTEKFLQLIVVNFADFSQYYLKKNDDLVKYFHEKLNCGRQLGLSPHLILEGLTDGLPTQFKHLMTVQPPNTPTEWLALATKLFKIQESSEQNAVVNNEPTMRTRPNFSPRQSTLVPRPQNPFFRTNFQNFSRSRSNNFAYPHSNTSMNQGFRPNHNAHFQNRLPSSPCSISTRQGIPNAYHWTQLCPLRQPQFTCDLPITNNSVSQCKGNSVISSQVTNGSGNTASDRQNPSTETSDPVH</sequence>
<dbReference type="AlphaFoldDB" id="A0A4Y2NDM4"/>
<name>A0A4Y2NDM4_ARAVE</name>
<protein>
    <submittedName>
        <fullName evidence="2">Uncharacterized protein</fullName>
    </submittedName>
</protein>
<evidence type="ECO:0000313" key="3">
    <source>
        <dbReference type="Proteomes" id="UP000499080"/>
    </source>
</evidence>
<accession>A0A4Y2NDM4</accession>
<dbReference type="Proteomes" id="UP000499080">
    <property type="component" value="Unassembled WGS sequence"/>
</dbReference>
<proteinExistence type="predicted"/>
<keyword evidence="3" id="KW-1185">Reference proteome</keyword>
<feature type="region of interest" description="Disordered" evidence="1">
    <location>
        <begin position="447"/>
        <end position="469"/>
    </location>
</feature>
<organism evidence="2 3">
    <name type="scientific">Araneus ventricosus</name>
    <name type="common">Orbweaver spider</name>
    <name type="synonym">Epeira ventricosa</name>
    <dbReference type="NCBI Taxonomy" id="182803"/>
    <lineage>
        <taxon>Eukaryota</taxon>
        <taxon>Metazoa</taxon>
        <taxon>Ecdysozoa</taxon>
        <taxon>Arthropoda</taxon>
        <taxon>Chelicerata</taxon>
        <taxon>Arachnida</taxon>
        <taxon>Araneae</taxon>
        <taxon>Araneomorphae</taxon>
        <taxon>Entelegynae</taxon>
        <taxon>Araneoidea</taxon>
        <taxon>Araneidae</taxon>
        <taxon>Araneus</taxon>
    </lineage>
</organism>
<dbReference type="EMBL" id="BGPR01008910">
    <property type="protein sequence ID" value="GBN36844.1"/>
    <property type="molecule type" value="Genomic_DNA"/>
</dbReference>